<dbReference type="GO" id="GO:0045254">
    <property type="term" value="C:pyruvate dehydrogenase complex"/>
    <property type="evidence" value="ECO:0007669"/>
    <property type="project" value="UniProtKB-UniRule"/>
</dbReference>
<dbReference type="Gene3D" id="3.30.559.10">
    <property type="entry name" value="Chloramphenicol acetyltransferase-like domain"/>
    <property type="match status" value="1"/>
</dbReference>
<evidence type="ECO:0000256" key="2">
    <source>
        <dbReference type="ARBA" id="ARBA00011484"/>
    </source>
</evidence>
<dbReference type="SUPFAM" id="SSF47005">
    <property type="entry name" value="Peripheral subunit-binding domain of 2-oxo acid dehydrogenase complex"/>
    <property type="match status" value="1"/>
</dbReference>
<evidence type="ECO:0000256" key="3">
    <source>
        <dbReference type="ARBA" id="ARBA00022679"/>
    </source>
</evidence>
<evidence type="ECO:0000259" key="10">
    <source>
        <dbReference type="PROSITE" id="PS50968"/>
    </source>
</evidence>
<feature type="region of interest" description="Disordered" evidence="9">
    <location>
        <begin position="89"/>
        <end position="135"/>
    </location>
</feature>
<evidence type="ECO:0000313" key="13">
    <source>
        <dbReference type="Proteomes" id="UP000219621"/>
    </source>
</evidence>
<organism evidence="12 13">
    <name type="scientific">Caenispirillum bisanense</name>
    <dbReference type="NCBI Taxonomy" id="414052"/>
    <lineage>
        <taxon>Bacteria</taxon>
        <taxon>Pseudomonadati</taxon>
        <taxon>Pseudomonadota</taxon>
        <taxon>Alphaproteobacteria</taxon>
        <taxon>Rhodospirillales</taxon>
        <taxon>Novispirillaceae</taxon>
        <taxon>Caenispirillum</taxon>
    </lineage>
</organism>
<dbReference type="PROSITE" id="PS00189">
    <property type="entry name" value="LIPOYL"/>
    <property type="match status" value="1"/>
</dbReference>
<evidence type="ECO:0000256" key="8">
    <source>
        <dbReference type="RuleBase" id="RU361137"/>
    </source>
</evidence>
<dbReference type="PANTHER" id="PTHR23151">
    <property type="entry name" value="DIHYDROLIPOAMIDE ACETYL/SUCCINYL-TRANSFERASE-RELATED"/>
    <property type="match status" value="1"/>
</dbReference>
<dbReference type="FunFam" id="3.30.559.10:FF:000003">
    <property type="entry name" value="Acetyltransferase component of pyruvate dehydrogenase complex"/>
    <property type="match status" value="1"/>
</dbReference>
<name>A0A286GEI7_9PROT</name>
<evidence type="ECO:0000256" key="9">
    <source>
        <dbReference type="SAM" id="MobiDB-lite"/>
    </source>
</evidence>
<comment type="similarity">
    <text evidence="1 8">Belongs to the 2-oxoacid dehydrogenase family.</text>
</comment>
<dbReference type="Pfam" id="PF02817">
    <property type="entry name" value="E3_binding"/>
    <property type="match status" value="1"/>
</dbReference>
<dbReference type="Pfam" id="PF00364">
    <property type="entry name" value="Biotin_lipoyl"/>
    <property type="match status" value="1"/>
</dbReference>
<dbReference type="Gene3D" id="4.10.320.10">
    <property type="entry name" value="E3-binding domain"/>
    <property type="match status" value="1"/>
</dbReference>
<dbReference type="Proteomes" id="UP000219621">
    <property type="component" value="Unassembled WGS sequence"/>
</dbReference>
<evidence type="ECO:0000256" key="5">
    <source>
        <dbReference type="ARBA" id="ARBA00023315"/>
    </source>
</evidence>
<dbReference type="SUPFAM" id="SSF52777">
    <property type="entry name" value="CoA-dependent acyltransferases"/>
    <property type="match status" value="1"/>
</dbReference>
<dbReference type="InterPro" id="IPR023213">
    <property type="entry name" value="CAT-like_dom_sf"/>
</dbReference>
<dbReference type="OrthoDB" id="9805770at2"/>
<dbReference type="InterPro" id="IPR011053">
    <property type="entry name" value="Single_hybrid_motif"/>
</dbReference>
<feature type="compositionally biased region" description="Low complexity" evidence="9">
    <location>
        <begin position="89"/>
        <end position="134"/>
    </location>
</feature>
<keyword evidence="12" id="KW-0670">Pyruvate</keyword>
<dbReference type="InterPro" id="IPR036625">
    <property type="entry name" value="E3-bd_dom_sf"/>
</dbReference>
<gene>
    <name evidence="12" type="ORF">SAMN05421508_103270</name>
</gene>
<dbReference type="InterPro" id="IPR001078">
    <property type="entry name" value="2-oxoacid_DH_actylTfrase"/>
</dbReference>
<proteinExistence type="inferred from homology"/>
<dbReference type="SUPFAM" id="SSF51230">
    <property type="entry name" value="Single hybrid motif"/>
    <property type="match status" value="1"/>
</dbReference>
<dbReference type="InterPro" id="IPR006257">
    <property type="entry name" value="LAT1"/>
</dbReference>
<dbReference type="InterPro" id="IPR045257">
    <property type="entry name" value="E2/Pdx1"/>
</dbReference>
<evidence type="ECO:0000256" key="7">
    <source>
        <dbReference type="ARBA" id="ARBA00048370"/>
    </source>
</evidence>
<keyword evidence="13" id="KW-1185">Reference proteome</keyword>
<dbReference type="InterPro" id="IPR004167">
    <property type="entry name" value="PSBD"/>
</dbReference>
<dbReference type="GO" id="GO:0004742">
    <property type="term" value="F:dihydrolipoyllysine-residue acetyltransferase activity"/>
    <property type="evidence" value="ECO:0007669"/>
    <property type="project" value="UniProtKB-UniRule"/>
</dbReference>
<evidence type="ECO:0000313" key="12">
    <source>
        <dbReference type="EMBL" id="SOD93931.1"/>
    </source>
</evidence>
<keyword evidence="3 8" id="KW-0808">Transferase</keyword>
<dbReference type="InterPro" id="IPR000089">
    <property type="entry name" value="Biotin_lipoyl"/>
</dbReference>
<dbReference type="PROSITE" id="PS50968">
    <property type="entry name" value="BIOTINYL_LIPOYL"/>
    <property type="match status" value="1"/>
</dbReference>
<dbReference type="PROSITE" id="PS51826">
    <property type="entry name" value="PSBD"/>
    <property type="match status" value="1"/>
</dbReference>
<accession>A0A286GEI7</accession>
<dbReference type="NCBIfam" id="TIGR01349">
    <property type="entry name" value="PDHac_trf_mito"/>
    <property type="match status" value="1"/>
</dbReference>
<protein>
    <recommendedName>
        <fullName evidence="8">Acetyltransferase component of pyruvate dehydrogenase complex</fullName>
        <ecNumber evidence="8">2.3.1.12</ecNumber>
    </recommendedName>
</protein>
<comment type="subunit">
    <text evidence="2">Forms a 24-polypeptide structural core with octahedral symmetry.</text>
</comment>
<dbReference type="CDD" id="cd06849">
    <property type="entry name" value="lipoyl_domain"/>
    <property type="match status" value="1"/>
</dbReference>
<comment type="catalytic activity">
    <reaction evidence="7 8">
        <text>N(6)-[(R)-dihydrolipoyl]-L-lysyl-[protein] + acetyl-CoA = N(6)-[(R)-S(8)-acetyldihydrolipoyl]-L-lysyl-[protein] + CoA</text>
        <dbReference type="Rhea" id="RHEA:17017"/>
        <dbReference type="Rhea" id="RHEA-COMP:10475"/>
        <dbReference type="Rhea" id="RHEA-COMP:10478"/>
        <dbReference type="ChEBI" id="CHEBI:57287"/>
        <dbReference type="ChEBI" id="CHEBI:57288"/>
        <dbReference type="ChEBI" id="CHEBI:83100"/>
        <dbReference type="ChEBI" id="CHEBI:83111"/>
        <dbReference type="EC" id="2.3.1.12"/>
    </reaction>
</comment>
<dbReference type="InterPro" id="IPR003016">
    <property type="entry name" value="2-oxoA_DH_lipoyl-BS"/>
</dbReference>
<sequence>MATQILMPALSPTMTEGKLAKWLKKEGDTVAAGDIIAEIETDKATMEFEAADEGVLGKILVAEGTDGVAVNQPIAVLLEEGEDASAIDAAASPAAAEPVPTKGDAAASAATPAAAGAPATEAPKPAAAAPAPAAKGDRVFASPLAKRIAKDAGLDLGQIAGTGPKGRVVKADVEKAKADGTGKAAPAAAAAGKAETAQAAPQAPAAAKAVASATPEQVAMGRPYRLEPNSGMRKTIARRLSESKQTVPHFYLTIDLRIDELLKLRKQLNDKGGDAFKLSVNDLVIKAVAVALRRVPAANASWTDEGILYWDDVDVSVAVATEGGLITPILKKADQKGLATLSNEMKDLAKRARAGKLKPEEYQGGGFSVSNLGMFGIREFAAIINPPQGCILAVGAGEQRPVVVDGALTVATMMTCTLSVDHRVVDGAVGAEFLAAFKAIVEDPLSLML</sequence>
<keyword evidence="4 8" id="KW-0450">Lipoyl</keyword>
<comment type="cofactor">
    <cofactor evidence="8">
        <name>(R)-lipoate</name>
        <dbReference type="ChEBI" id="CHEBI:83088"/>
    </cofactor>
    <text evidence="8">Binds 1 lipoyl cofactor covalently.</text>
</comment>
<comment type="function">
    <text evidence="6">The pyruvate dehydrogenase complex catalyzes the overall conversion of pyruvate to acetyl-CoA and CO(2). It contains multiple copies of three enzymatic components: pyruvate dehydrogenase (E1), dihydrolipoamide acetyltransferase (E2) and lipoamide dehydrogenase (E3).</text>
</comment>
<dbReference type="EC" id="2.3.1.12" evidence="8"/>
<dbReference type="AlphaFoldDB" id="A0A286GEI7"/>
<evidence type="ECO:0000256" key="1">
    <source>
        <dbReference type="ARBA" id="ARBA00007317"/>
    </source>
</evidence>
<dbReference type="FunFam" id="2.40.50.100:FF:000010">
    <property type="entry name" value="Acetyltransferase component of pyruvate dehydrogenase complex"/>
    <property type="match status" value="1"/>
</dbReference>
<dbReference type="GO" id="GO:0006086">
    <property type="term" value="P:pyruvate decarboxylation to acetyl-CoA"/>
    <property type="evidence" value="ECO:0007669"/>
    <property type="project" value="InterPro"/>
</dbReference>
<feature type="domain" description="Lipoyl-binding" evidence="10">
    <location>
        <begin position="2"/>
        <end position="78"/>
    </location>
</feature>
<dbReference type="PANTHER" id="PTHR23151:SF90">
    <property type="entry name" value="DIHYDROLIPOYLLYSINE-RESIDUE ACETYLTRANSFERASE COMPONENT OF PYRUVATE DEHYDROGENASE COMPLEX, MITOCHONDRIAL-RELATED"/>
    <property type="match status" value="1"/>
</dbReference>
<dbReference type="Pfam" id="PF00198">
    <property type="entry name" value="2-oxoacid_dh"/>
    <property type="match status" value="1"/>
</dbReference>
<feature type="domain" description="Peripheral subunit-binding (PSBD)" evidence="11">
    <location>
        <begin position="140"/>
        <end position="177"/>
    </location>
</feature>
<dbReference type="RefSeq" id="WP_097278652.1">
    <property type="nucleotide sequence ID" value="NZ_OCNJ01000003.1"/>
</dbReference>
<evidence type="ECO:0000259" key="11">
    <source>
        <dbReference type="PROSITE" id="PS51826"/>
    </source>
</evidence>
<keyword evidence="5 8" id="KW-0012">Acyltransferase</keyword>
<reference evidence="12 13" key="1">
    <citation type="submission" date="2017-09" db="EMBL/GenBank/DDBJ databases">
        <authorList>
            <person name="Ehlers B."/>
            <person name="Leendertz F.H."/>
        </authorList>
    </citation>
    <scope>NUCLEOTIDE SEQUENCE [LARGE SCALE GENOMIC DNA]</scope>
    <source>
        <strain evidence="12 13">USBA 140</strain>
    </source>
</reference>
<evidence type="ECO:0000256" key="4">
    <source>
        <dbReference type="ARBA" id="ARBA00022823"/>
    </source>
</evidence>
<evidence type="ECO:0000256" key="6">
    <source>
        <dbReference type="ARBA" id="ARBA00025211"/>
    </source>
</evidence>
<dbReference type="Gene3D" id="2.40.50.100">
    <property type="match status" value="1"/>
</dbReference>
<dbReference type="EMBL" id="OCNJ01000003">
    <property type="protein sequence ID" value="SOD93931.1"/>
    <property type="molecule type" value="Genomic_DNA"/>
</dbReference>